<sequence>MLGEVHEDDDEASRLLDISRIQNGKRSAEEGRTMFVKTVNAYAYKKNGQKLFKLLDNSVEEIAKSNVVQLVIDNGSNYVLSGKHL</sequence>
<keyword evidence="3" id="KW-1185">Reference proteome</keyword>
<dbReference type="Pfam" id="PF04937">
    <property type="entry name" value="DUF659"/>
    <property type="match status" value="1"/>
</dbReference>
<gene>
    <name evidence="2" type="ORF">KIW84_035994</name>
</gene>
<comment type="caution">
    <text evidence="2">The sequence shown here is derived from an EMBL/GenBank/DDBJ whole genome shotgun (WGS) entry which is preliminary data.</text>
</comment>
<dbReference type="Gramene" id="Psat03G0599400-T1">
    <property type="protein sequence ID" value="KAI5432065.1"/>
    <property type="gene ID" value="KIW84_035994"/>
</dbReference>
<organism evidence="2 3">
    <name type="scientific">Pisum sativum</name>
    <name type="common">Garden pea</name>
    <name type="synonym">Lathyrus oleraceus</name>
    <dbReference type="NCBI Taxonomy" id="3888"/>
    <lineage>
        <taxon>Eukaryota</taxon>
        <taxon>Viridiplantae</taxon>
        <taxon>Streptophyta</taxon>
        <taxon>Embryophyta</taxon>
        <taxon>Tracheophyta</taxon>
        <taxon>Spermatophyta</taxon>
        <taxon>Magnoliopsida</taxon>
        <taxon>eudicotyledons</taxon>
        <taxon>Gunneridae</taxon>
        <taxon>Pentapetalae</taxon>
        <taxon>rosids</taxon>
        <taxon>fabids</taxon>
        <taxon>Fabales</taxon>
        <taxon>Fabaceae</taxon>
        <taxon>Papilionoideae</taxon>
        <taxon>50 kb inversion clade</taxon>
        <taxon>NPAAA clade</taxon>
        <taxon>Hologalegina</taxon>
        <taxon>IRL clade</taxon>
        <taxon>Fabeae</taxon>
        <taxon>Lathyrus</taxon>
    </lineage>
</organism>
<proteinExistence type="predicted"/>
<accession>A0A9D5B6F7</accession>
<reference evidence="2 3" key="1">
    <citation type="journal article" date="2022" name="Nat. Genet.">
        <title>Improved pea reference genome and pan-genome highlight genomic features and evolutionary characteristics.</title>
        <authorList>
            <person name="Yang T."/>
            <person name="Liu R."/>
            <person name="Luo Y."/>
            <person name="Hu S."/>
            <person name="Wang D."/>
            <person name="Wang C."/>
            <person name="Pandey M.K."/>
            <person name="Ge S."/>
            <person name="Xu Q."/>
            <person name="Li N."/>
            <person name="Li G."/>
            <person name="Huang Y."/>
            <person name="Saxena R.K."/>
            <person name="Ji Y."/>
            <person name="Li M."/>
            <person name="Yan X."/>
            <person name="He Y."/>
            <person name="Liu Y."/>
            <person name="Wang X."/>
            <person name="Xiang C."/>
            <person name="Varshney R.K."/>
            <person name="Ding H."/>
            <person name="Gao S."/>
            <person name="Zong X."/>
        </authorList>
    </citation>
    <scope>NUCLEOTIDE SEQUENCE [LARGE SCALE GENOMIC DNA]</scope>
    <source>
        <strain evidence="2 3">cv. Zhongwan 6</strain>
    </source>
</reference>
<dbReference type="EMBL" id="JAMSHJ010000003">
    <property type="protein sequence ID" value="KAI5432065.1"/>
    <property type="molecule type" value="Genomic_DNA"/>
</dbReference>
<evidence type="ECO:0000313" key="2">
    <source>
        <dbReference type="EMBL" id="KAI5432065.1"/>
    </source>
</evidence>
<protein>
    <recommendedName>
        <fullName evidence="1">DUF659 domain-containing protein</fullName>
    </recommendedName>
</protein>
<dbReference type="AlphaFoldDB" id="A0A9D5B6F7"/>
<name>A0A9D5B6F7_PEA</name>
<evidence type="ECO:0000259" key="1">
    <source>
        <dbReference type="Pfam" id="PF04937"/>
    </source>
</evidence>
<dbReference type="Proteomes" id="UP001058974">
    <property type="component" value="Chromosome 3"/>
</dbReference>
<dbReference type="InterPro" id="IPR007021">
    <property type="entry name" value="DUF659"/>
</dbReference>
<feature type="domain" description="DUF659" evidence="1">
    <location>
        <begin position="30"/>
        <end position="85"/>
    </location>
</feature>
<evidence type="ECO:0000313" key="3">
    <source>
        <dbReference type="Proteomes" id="UP001058974"/>
    </source>
</evidence>